<evidence type="ECO:0000313" key="2">
    <source>
        <dbReference type="Proteomes" id="UP000247498"/>
    </source>
</evidence>
<dbReference type="EMBL" id="BDRX01000125">
    <property type="protein sequence ID" value="GBF98440.1"/>
    <property type="molecule type" value="Genomic_DNA"/>
</dbReference>
<comment type="caution">
    <text evidence="1">The sequence shown here is derived from an EMBL/GenBank/DDBJ whole genome shotgun (WGS) entry which is preliminary data.</text>
</comment>
<protein>
    <submittedName>
        <fullName evidence="1">Uncharacterized protein</fullName>
    </submittedName>
</protein>
<dbReference type="Proteomes" id="UP000247498">
    <property type="component" value="Unassembled WGS sequence"/>
</dbReference>
<keyword evidence="2" id="KW-1185">Reference proteome</keyword>
<sequence>MSFARAAKAVAERAAPLAGTAAVLATQAPVAAREAPGPSAALARIARIQDEFELVDMDGTRPIFSKPIFGEDDIAGAAQTFVNLATGSDEPDSEATSDGGAADLVIEGLLSPRGPAGRVAAAARDAELSAALAIATRVLRNPGVQREIALAALSDPEVLAALGARGPELDSYLLSQGFAARGLLPCAAGAGASARVEEVTDGGAELLSEGAGRDPLAALVDGAVAAIEAVGRRIADAGAWLRARLGGEADGGAEAAAEGEAAAGKAGAAPPRRQGLAGVMDKVGKVAVLLVLIIIFKRAGRF</sequence>
<accession>A0A2V0PKN9</accession>
<dbReference type="AlphaFoldDB" id="A0A2V0PKN9"/>
<reference evidence="1 2" key="1">
    <citation type="journal article" date="2018" name="Sci. Rep.">
        <title>Raphidocelis subcapitata (=Pseudokirchneriella subcapitata) provides an insight into genome evolution and environmental adaptations in the Sphaeropleales.</title>
        <authorList>
            <person name="Suzuki S."/>
            <person name="Yamaguchi H."/>
            <person name="Nakajima N."/>
            <person name="Kawachi M."/>
        </authorList>
    </citation>
    <scope>NUCLEOTIDE SEQUENCE [LARGE SCALE GENOMIC DNA]</scope>
    <source>
        <strain evidence="1 2">NIES-35</strain>
    </source>
</reference>
<gene>
    <name evidence="1" type="ORF">Rsub_11085</name>
</gene>
<proteinExistence type="predicted"/>
<dbReference type="OrthoDB" id="545709at2759"/>
<name>A0A2V0PKN9_9CHLO</name>
<dbReference type="InParanoid" id="A0A2V0PKN9"/>
<organism evidence="1 2">
    <name type="scientific">Raphidocelis subcapitata</name>
    <dbReference type="NCBI Taxonomy" id="307507"/>
    <lineage>
        <taxon>Eukaryota</taxon>
        <taxon>Viridiplantae</taxon>
        <taxon>Chlorophyta</taxon>
        <taxon>core chlorophytes</taxon>
        <taxon>Chlorophyceae</taxon>
        <taxon>CS clade</taxon>
        <taxon>Sphaeropleales</taxon>
        <taxon>Selenastraceae</taxon>
        <taxon>Raphidocelis</taxon>
    </lineage>
</organism>
<evidence type="ECO:0000313" key="1">
    <source>
        <dbReference type="EMBL" id="GBF98440.1"/>
    </source>
</evidence>